<proteinExistence type="predicted"/>
<dbReference type="HOGENOM" id="CLU_946690_0_0_1"/>
<dbReference type="VEuPathDB" id="FungiDB:CH63R_10358"/>
<dbReference type="Proteomes" id="UP000007174">
    <property type="component" value="Unassembled WGS sequence"/>
</dbReference>
<evidence type="ECO:0000313" key="3">
    <source>
        <dbReference type="Proteomes" id="UP000007174"/>
    </source>
</evidence>
<evidence type="ECO:0000256" key="1">
    <source>
        <dbReference type="SAM" id="MobiDB-lite"/>
    </source>
</evidence>
<dbReference type="EMBL" id="CACQ02007312">
    <property type="protein sequence ID" value="CCF44954.1"/>
    <property type="molecule type" value="Genomic_DNA"/>
</dbReference>
<dbReference type="PANTHER" id="PTHR39609">
    <property type="entry name" value="RFEG-RELATED"/>
    <property type="match status" value="1"/>
</dbReference>
<name>H1VXJ2_COLHI</name>
<evidence type="ECO:0000313" key="2">
    <source>
        <dbReference type="EMBL" id="CCF44954.1"/>
    </source>
</evidence>
<sequence>MAPVSRARPNEYFVPKEGISREVIAANICKYLGLDAIARPCSHTNHTTGKVVHGYYVTGWKPLTTASSPSPPLAMVIGLKAESVRWEAERQKRAPSTDGDNDMSARPSRPARLLRDKASRYDASLINDFNNELPNHEIQSSLLGQFSWLVDGAAADHVDLPFDPAIGNGTDLDTVYLAPGSADSLTSPSFARDIDATRPYMTRPSYSSTSKASYPSPSVQSILYPGVALVRGIWASAAKTPAAAAAAASTSKDADTQAEIPIADIHTQMSYFPGSRLIGLGETISGDDDPGRDE</sequence>
<dbReference type="PANTHER" id="PTHR39609:SF1">
    <property type="entry name" value="RFEG"/>
    <property type="match status" value="1"/>
</dbReference>
<gene>
    <name evidence="2" type="ORF">CH063_03463</name>
</gene>
<accession>H1VXJ2</accession>
<protein>
    <submittedName>
        <fullName evidence="2">Uncharacterized protein</fullName>
    </submittedName>
</protein>
<feature type="region of interest" description="Disordered" evidence="1">
    <location>
        <begin position="87"/>
        <end position="112"/>
    </location>
</feature>
<dbReference type="AlphaFoldDB" id="H1VXJ2"/>
<dbReference type="STRING" id="759273.H1VXJ2"/>
<reference evidence="3" key="1">
    <citation type="journal article" date="2012" name="Nat. Genet.">
        <title>Lifestyle transitions in plant pathogenic Colletotrichum fungi deciphered by genome and transcriptome analyses.</title>
        <authorList>
            <person name="O'Connell R.J."/>
            <person name="Thon M.R."/>
            <person name="Hacquard S."/>
            <person name="Amyotte S.G."/>
            <person name="Kleemann J."/>
            <person name="Torres M.F."/>
            <person name="Damm U."/>
            <person name="Buiate E.A."/>
            <person name="Epstein L."/>
            <person name="Alkan N."/>
            <person name="Altmueller J."/>
            <person name="Alvarado-Balderrama L."/>
            <person name="Bauser C.A."/>
            <person name="Becker C."/>
            <person name="Birren B.W."/>
            <person name="Chen Z."/>
            <person name="Choi J."/>
            <person name="Crouch J.A."/>
            <person name="Duvick J.P."/>
            <person name="Farman M.A."/>
            <person name="Gan P."/>
            <person name="Heiman D."/>
            <person name="Henrissat B."/>
            <person name="Howard R.J."/>
            <person name="Kabbage M."/>
            <person name="Koch C."/>
            <person name="Kracher B."/>
            <person name="Kubo Y."/>
            <person name="Law A.D."/>
            <person name="Lebrun M.-H."/>
            <person name="Lee Y.-H."/>
            <person name="Miyara I."/>
            <person name="Moore N."/>
            <person name="Neumann U."/>
            <person name="Nordstroem K."/>
            <person name="Panaccione D.G."/>
            <person name="Panstruga R."/>
            <person name="Place M."/>
            <person name="Proctor R.H."/>
            <person name="Prusky D."/>
            <person name="Rech G."/>
            <person name="Reinhardt R."/>
            <person name="Rollins J.A."/>
            <person name="Rounsley S."/>
            <person name="Schardl C.L."/>
            <person name="Schwartz D.C."/>
            <person name="Shenoy N."/>
            <person name="Shirasu K."/>
            <person name="Sikhakolli U.R."/>
            <person name="Stueber K."/>
            <person name="Sukno S.A."/>
            <person name="Sweigard J.A."/>
            <person name="Takano Y."/>
            <person name="Takahara H."/>
            <person name="Trail F."/>
            <person name="van der Does H.C."/>
            <person name="Voll L.M."/>
            <person name="Will I."/>
            <person name="Young S."/>
            <person name="Zeng Q."/>
            <person name="Zhang J."/>
            <person name="Zhou S."/>
            <person name="Dickman M.B."/>
            <person name="Schulze-Lefert P."/>
            <person name="Ver Loren van Themaat E."/>
            <person name="Ma L.-J."/>
            <person name="Vaillancourt L.J."/>
        </authorList>
    </citation>
    <scope>NUCLEOTIDE SEQUENCE [LARGE SCALE GENOMIC DNA]</scope>
    <source>
        <strain evidence="3">IMI 349063</strain>
    </source>
</reference>
<organism evidence="2 3">
    <name type="scientific">Colletotrichum higginsianum (strain IMI 349063)</name>
    <name type="common">Crucifer anthracnose fungus</name>
    <dbReference type="NCBI Taxonomy" id="759273"/>
    <lineage>
        <taxon>Eukaryota</taxon>
        <taxon>Fungi</taxon>
        <taxon>Dikarya</taxon>
        <taxon>Ascomycota</taxon>
        <taxon>Pezizomycotina</taxon>
        <taxon>Sordariomycetes</taxon>
        <taxon>Hypocreomycetidae</taxon>
        <taxon>Glomerellales</taxon>
        <taxon>Glomerellaceae</taxon>
        <taxon>Colletotrichum</taxon>
        <taxon>Colletotrichum destructivum species complex</taxon>
    </lineage>
</organism>